<organism evidence="1 2">
    <name type="scientific">Rhabditophanes sp. KR3021</name>
    <dbReference type="NCBI Taxonomy" id="114890"/>
    <lineage>
        <taxon>Eukaryota</taxon>
        <taxon>Metazoa</taxon>
        <taxon>Ecdysozoa</taxon>
        <taxon>Nematoda</taxon>
        <taxon>Chromadorea</taxon>
        <taxon>Rhabditida</taxon>
        <taxon>Tylenchina</taxon>
        <taxon>Panagrolaimomorpha</taxon>
        <taxon>Strongyloidoidea</taxon>
        <taxon>Alloionematidae</taxon>
        <taxon>Rhabditophanes</taxon>
    </lineage>
</organism>
<name>A0AC35U9T0_9BILA</name>
<evidence type="ECO:0000313" key="2">
    <source>
        <dbReference type="WBParaSite" id="RSKR_0000863900.1"/>
    </source>
</evidence>
<protein>
    <submittedName>
        <fullName evidence="2">Zinc metalloproteinase</fullName>
    </submittedName>
</protein>
<evidence type="ECO:0000313" key="1">
    <source>
        <dbReference type="Proteomes" id="UP000095286"/>
    </source>
</evidence>
<accession>A0AC35U9T0</accession>
<dbReference type="Proteomes" id="UP000095286">
    <property type="component" value="Unplaced"/>
</dbReference>
<proteinExistence type="predicted"/>
<reference evidence="2" key="1">
    <citation type="submission" date="2016-11" db="UniProtKB">
        <authorList>
            <consortium name="WormBaseParasite"/>
        </authorList>
    </citation>
    <scope>IDENTIFICATION</scope>
    <source>
        <strain evidence="2">KR3021</strain>
    </source>
</reference>
<sequence length="498" mass="55738">MQLLVFLLCVLVLLIAIEAVSELDLNNIIESFIQKNKDDFLKDTRSKLSAEPKFQFDKNVPKLQLIQKLQRKLLRSDQNKTSNVASSPPIKNNKHQFKDDPMKNPNMFEGDMLLTDIQIDGFIEHLKKQLNIKGGTTSNRNRRSVQSPMNLKWTFPIKYFISPLIPQPTQTIIDDALADMHSNTCLRFSKQSASFNDTPGLSLTYGTGCWSYVGQVFKNKPQEVSLGDGCQYRGVIQHEISHALGLQHEQSRPDRDNYLIINKDNMAPTSEGQFTKSLEGSVNDYGVQLDMGLLICCSAMMYGSYDFSKNNQKTIYPKEAVFDENLGQYSRLSFSDYKILTFHYCNSTCDIKISCSNGGYQNPNSCTKCVCPNGFAGTLCAAIKTTGSECGTIELTATDSIEVLTKTGAINCFFKITTDPKFKIRIIVKKVNVSYQSPCVVGKGLEVKFQKDMTNSGAAFCGTSTYHRTMVSVNNFVMVHYPGLASTHSFSLTYQRVA</sequence>
<dbReference type="WBParaSite" id="RSKR_0000863900.1">
    <property type="protein sequence ID" value="RSKR_0000863900.1"/>
    <property type="gene ID" value="RSKR_0000863900"/>
</dbReference>